<organism evidence="3 4">
    <name type="scientific">Suillus fuscotomentosus</name>
    <dbReference type="NCBI Taxonomy" id="1912939"/>
    <lineage>
        <taxon>Eukaryota</taxon>
        <taxon>Fungi</taxon>
        <taxon>Dikarya</taxon>
        <taxon>Basidiomycota</taxon>
        <taxon>Agaricomycotina</taxon>
        <taxon>Agaricomycetes</taxon>
        <taxon>Agaricomycetidae</taxon>
        <taxon>Boletales</taxon>
        <taxon>Suillineae</taxon>
        <taxon>Suillaceae</taxon>
        <taxon>Suillus</taxon>
    </lineage>
</organism>
<evidence type="ECO:0000313" key="2">
    <source>
        <dbReference type="EMBL" id="KAG1884492.1"/>
    </source>
</evidence>
<feature type="compositionally biased region" description="Polar residues" evidence="1">
    <location>
        <begin position="42"/>
        <end position="52"/>
    </location>
</feature>
<dbReference type="AlphaFoldDB" id="A0AAD4DPQ7"/>
<evidence type="ECO:0000256" key="1">
    <source>
        <dbReference type="SAM" id="MobiDB-lite"/>
    </source>
</evidence>
<evidence type="ECO:0000313" key="4">
    <source>
        <dbReference type="Proteomes" id="UP001195769"/>
    </source>
</evidence>
<name>A0AAD4DPQ7_9AGAM</name>
<dbReference type="EMBL" id="JABBWK010000176">
    <property type="protein sequence ID" value="KAG1888889.1"/>
    <property type="molecule type" value="Genomic_DNA"/>
</dbReference>
<keyword evidence="4" id="KW-1185">Reference proteome</keyword>
<accession>A0AAD4DPQ7</accession>
<dbReference type="RefSeq" id="XP_041217208.1">
    <property type="nucleotide sequence ID" value="XM_041377934.1"/>
</dbReference>
<gene>
    <name evidence="3" type="ORF">F5891DRAFT_987733</name>
    <name evidence="2" type="ORF">F5891DRAFT_990281</name>
</gene>
<dbReference type="Proteomes" id="UP001195769">
    <property type="component" value="Unassembled WGS sequence"/>
</dbReference>
<sequence>MTGKAKAALEEQTIRTLLKKHNNNSSGDSGNINLKKAKKTLLPNNTPTNSVGSMDEDEMAEDELCICNNLNANIILIKLLKWMATVLIISSANDKEKVMYSNHQHSRMMDEAYNEDRFVDEAELLDETEEIQPVKLVLVKVHKLA</sequence>
<dbReference type="GeneID" id="64672232"/>
<reference evidence="3" key="1">
    <citation type="journal article" date="2020" name="New Phytol.">
        <title>Comparative genomics reveals dynamic genome evolution in host specialist ectomycorrhizal fungi.</title>
        <authorList>
            <person name="Lofgren L.A."/>
            <person name="Nguyen N.H."/>
            <person name="Vilgalys R."/>
            <person name="Ruytinx J."/>
            <person name="Liao H.L."/>
            <person name="Branco S."/>
            <person name="Kuo A."/>
            <person name="LaButti K."/>
            <person name="Lipzen A."/>
            <person name="Andreopoulos W."/>
            <person name="Pangilinan J."/>
            <person name="Riley R."/>
            <person name="Hundley H."/>
            <person name="Na H."/>
            <person name="Barry K."/>
            <person name="Grigoriev I.V."/>
            <person name="Stajich J.E."/>
            <person name="Kennedy P.G."/>
        </authorList>
    </citation>
    <scope>NUCLEOTIDE SEQUENCE</scope>
    <source>
        <strain evidence="3">FC203</strain>
    </source>
</reference>
<comment type="caution">
    <text evidence="3">The sequence shown here is derived from an EMBL/GenBank/DDBJ whole genome shotgun (WGS) entry which is preliminary data.</text>
</comment>
<evidence type="ECO:0000313" key="3">
    <source>
        <dbReference type="EMBL" id="KAG1888889.1"/>
    </source>
</evidence>
<feature type="region of interest" description="Disordered" evidence="1">
    <location>
        <begin position="18"/>
        <end position="54"/>
    </location>
</feature>
<feature type="compositionally biased region" description="Low complexity" evidence="1">
    <location>
        <begin position="23"/>
        <end position="33"/>
    </location>
</feature>
<proteinExistence type="predicted"/>
<protein>
    <submittedName>
        <fullName evidence="3">Uncharacterized protein</fullName>
    </submittedName>
</protein>
<dbReference type="EMBL" id="JABBWK010000421">
    <property type="protein sequence ID" value="KAG1884492.1"/>
    <property type="molecule type" value="Genomic_DNA"/>
</dbReference>